<dbReference type="Gene3D" id="3.40.30.10">
    <property type="entry name" value="Glutaredoxin"/>
    <property type="match status" value="1"/>
</dbReference>
<sequence>MLTLETPQQLADALKQHQGLLLLIGGKDCGVCQALKPRITQLLETEFPAMQLAYVDCQAGGEALCAQLGVFALPGIRVYFQGDSFGELARVFSIADIRQLLTRPYSICFE</sequence>
<reference evidence="3" key="1">
    <citation type="submission" date="2017-03" db="EMBL/GenBank/DDBJ databases">
        <title>Full genome sequence of a non-lethal Shewanella isolate that potentiates virulence of Vibio parahaemolyticus causing acute hepatopancreatic necrosis disease (AHPND) in shrimp.</title>
        <authorList>
            <person name="Prachumwat A."/>
            <person name="Sritunyalucksana K."/>
        </authorList>
    </citation>
    <scope>NUCLEOTIDE SEQUENCE [LARGE SCALE GENOMIC DNA]</scope>
    <source>
        <strain evidence="3">TH2012</strain>
    </source>
</reference>
<evidence type="ECO:0000313" key="2">
    <source>
        <dbReference type="EMBL" id="AZQ12619.1"/>
    </source>
</evidence>
<dbReference type="InterPro" id="IPR036249">
    <property type="entry name" value="Thioredoxin-like_sf"/>
</dbReference>
<dbReference type="EMBL" id="CP020373">
    <property type="protein sequence ID" value="AZQ12619.1"/>
    <property type="molecule type" value="Genomic_DNA"/>
</dbReference>
<dbReference type="Proteomes" id="UP000278437">
    <property type="component" value="Chromosome"/>
</dbReference>
<dbReference type="Pfam" id="PF00085">
    <property type="entry name" value="Thioredoxin"/>
    <property type="match status" value="1"/>
</dbReference>
<organism evidence="2 3">
    <name type="scientific">Shewanella khirikhana</name>
    <dbReference type="NCBI Taxonomy" id="1965282"/>
    <lineage>
        <taxon>Bacteria</taxon>
        <taxon>Pseudomonadati</taxon>
        <taxon>Pseudomonadota</taxon>
        <taxon>Gammaproteobacteria</taxon>
        <taxon>Alteromonadales</taxon>
        <taxon>Shewanellaceae</taxon>
        <taxon>Shewanella</taxon>
    </lineage>
</organism>
<evidence type="ECO:0000313" key="3">
    <source>
        <dbReference type="Proteomes" id="UP000278437"/>
    </source>
</evidence>
<name>A0ABM7DSD6_9GAMM</name>
<dbReference type="SUPFAM" id="SSF52833">
    <property type="entry name" value="Thioredoxin-like"/>
    <property type="match status" value="1"/>
</dbReference>
<protein>
    <submittedName>
        <fullName evidence="2">Thioredoxin</fullName>
    </submittedName>
</protein>
<evidence type="ECO:0000259" key="1">
    <source>
        <dbReference type="Pfam" id="PF00085"/>
    </source>
</evidence>
<dbReference type="InterPro" id="IPR013766">
    <property type="entry name" value="Thioredoxin_domain"/>
</dbReference>
<keyword evidence="3" id="KW-1185">Reference proteome</keyword>
<gene>
    <name evidence="2" type="ORF">STH12_03560</name>
</gene>
<feature type="domain" description="Thioredoxin" evidence="1">
    <location>
        <begin position="10"/>
        <end position="91"/>
    </location>
</feature>
<proteinExistence type="predicted"/>
<dbReference type="CDD" id="cd02947">
    <property type="entry name" value="TRX_family"/>
    <property type="match status" value="1"/>
</dbReference>
<accession>A0ABM7DSD6</accession>